<gene>
    <name evidence="1" type="ORF">JHL16_08925</name>
</gene>
<protein>
    <submittedName>
        <fullName evidence="1">DUF3597 domain-containing protein</fullName>
    </submittedName>
</protein>
<proteinExistence type="predicted"/>
<dbReference type="Proteomes" id="UP000616151">
    <property type="component" value="Unassembled WGS sequence"/>
</dbReference>
<name>A0ACC5R1I6_9HYPH</name>
<sequence>MGIFDSISEAIFGKAANAAPVPPSAPPSTTTTAQAPQTPQTPQTPQAPAPTQPKAAPSVQAVDIAAVLEKAVAAKKQKLHWRTSIVDLMKALDLDSGLEARKKLAKEFNYTGDTSDSAKMNVWLHKALMKKLADNGGKVPADLLD</sequence>
<comment type="caution">
    <text evidence="1">The sequence shown here is derived from an EMBL/GenBank/DDBJ whole genome shotgun (WGS) entry which is preliminary data.</text>
</comment>
<reference evidence="1" key="1">
    <citation type="submission" date="2021-01" db="EMBL/GenBank/DDBJ databases">
        <authorList>
            <person name="Sun Q."/>
        </authorList>
    </citation>
    <scope>NUCLEOTIDE SEQUENCE</scope>
    <source>
        <strain evidence="1">YIM B02566</strain>
    </source>
</reference>
<organism evidence="1 2">
    <name type="scientific">Taklimakanibacter albus</name>
    <dbReference type="NCBI Taxonomy" id="2800327"/>
    <lineage>
        <taxon>Bacteria</taxon>
        <taxon>Pseudomonadati</taxon>
        <taxon>Pseudomonadota</taxon>
        <taxon>Alphaproteobacteria</taxon>
        <taxon>Hyphomicrobiales</taxon>
        <taxon>Aestuariivirgaceae</taxon>
        <taxon>Taklimakanibacter</taxon>
    </lineage>
</organism>
<dbReference type="EMBL" id="JAENHL010000006">
    <property type="protein sequence ID" value="MBK1866472.1"/>
    <property type="molecule type" value="Genomic_DNA"/>
</dbReference>
<evidence type="ECO:0000313" key="1">
    <source>
        <dbReference type="EMBL" id="MBK1866472.1"/>
    </source>
</evidence>
<keyword evidence="2" id="KW-1185">Reference proteome</keyword>
<evidence type="ECO:0000313" key="2">
    <source>
        <dbReference type="Proteomes" id="UP000616151"/>
    </source>
</evidence>
<accession>A0ACC5R1I6</accession>